<feature type="region of interest" description="Disordered" evidence="2">
    <location>
        <begin position="3285"/>
        <end position="3319"/>
    </location>
</feature>
<protein>
    <submittedName>
        <fullName evidence="3">Uncharacterized protein</fullName>
    </submittedName>
</protein>
<dbReference type="Gene3D" id="1.20.5.170">
    <property type="match status" value="1"/>
</dbReference>
<reference evidence="3" key="1">
    <citation type="submission" date="2021-12" db="EMBL/GenBank/DDBJ databases">
        <authorList>
            <person name="King R."/>
        </authorList>
    </citation>
    <scope>NUCLEOTIDE SEQUENCE</scope>
</reference>
<feature type="coiled-coil region" evidence="1">
    <location>
        <begin position="398"/>
        <end position="492"/>
    </location>
</feature>
<feature type="compositionally biased region" description="Basic and acidic residues" evidence="2">
    <location>
        <begin position="42"/>
        <end position="51"/>
    </location>
</feature>
<gene>
    <name evidence="3" type="ORF">BEMITA_LOCUS329</name>
</gene>
<dbReference type="Gene3D" id="1.10.287.1490">
    <property type="match status" value="2"/>
</dbReference>
<feature type="coiled-coil region" evidence="1">
    <location>
        <begin position="2463"/>
        <end position="2497"/>
    </location>
</feature>
<feature type="region of interest" description="Disordered" evidence="2">
    <location>
        <begin position="2362"/>
        <end position="2382"/>
    </location>
</feature>
<sequence>MDKSATSSRGVRQSLSRIDEESVWERSINSSGSEELESFSPEPEKTPEKAKQKIQSLEEVVTNVQLDYETLKEYTVLERQVLNSEKLADLSLTQPDILASLFNRSLAMDQSCKSFTALDTDPDECTLSQSNAGDSSVNIDFCQEELQIVVKNLKVENEKLKTALEEREKALLNEKLPSTETSAVADLQLQIENLSQQNKEYKDRIESLIQLKQSCTDKNLKVDDLLRQIEQLKDENVRLRQEVESHQQLEDSSEDSSSEENFRVHQLLERQKNLQNQRDTLKNAEASLKAELEAAKQQLEEQDATLQRMKVEFQLPENSDVLSSLREYVIGLSNSGSRAENIPCKVELPDETLSLLKSQIEDLTQQLEDAKKLTVAPANPKLLTIGSDTSNSFDDRSIENLLAEIQSYNSEIEGLKSNIQELEMMLETKNNTISTLEESIINKDCIIQQLEEKSDHSTENLLAKINSYCSEIEGLKSNVHELEEMLKTKDTTIVTLEDTITDKDCIIRQLECKTNVLTSYMSFLTKHIENVTNNNNMLFLQLKEKCDRVIQLENHLQGVKKKFGKFADQKDTELDISNFFYNLFDIEEDSSENNTSTSLPSEPLNQSVANVLATPKSFLDFSMCLNNLFATNSVSSRSVGLDSWLNETSNYFHQLFESVHHNDSTADAIQDRSLADATDYFIHNLFKAPSAKFPDASLNGTCVSDQTFDTSNYWYTLFDSFQSKMNKSQIDNSQLNTTNMFGNLFKSRNSLSNSLNETAKTPSKSNLSLLYHSQAKHADQSLNSSDAVNLSVFKNMNEHQFSLSESMENQLLTSYDASSRENSKADLMKSNIVQPEIALCDGTLNSSAMFNGNYTCSEDPLKSFCADSTLIEGSSGFLSETLATEGSEYDLLMSPQSLLKKIVNLKILLNQFENGVEEISGRKIDISSSSDPFVCAFNVLMKSYRSAYDVLKSLIKSFNLDNLVPEELEIPIQEPTNLTSKYEAVERKLHDLSVDLNDVTSLMSGLEDQINLETVASKTLTETIIQKESHLQDLKNSSETSHDEPEVPDNILALEKELVALKSTLRVKEEKIRELSCKMEELKDKNVSEVQRCCHDLQAKTVHTDGILNGFVEELEKIEIETTSWKEKVSFLLMELNMQNLLLTHSHKFEEIEKQFTSIGGDFTGPSPNTVQDIKELLVRLLDRKAYAEETLLDLLSEVGVLKSVMESKETGLINQLQKQEAKIKELSEWKIDQMRSKTQDLDLDLSVKEESLQNLLEQVGGFNEDKEYYETEMIKFMKQIDSLTADLEDKDAEMSFLKEDWRIMLEESKEILKQNMLEVIIAEKVSQESRVAALISQLTALQSQEEMNSLKLQALDEKQANLLAVEEQLTNEKALCVKLKSQVEQLEGDLERCSQELSQALQEIDGLKSELECTDAKIKNLQSEVDNFESLKQSLSELMEKNSLHQEKNADLSKQLEIMLANKNGNETKIEDLTEKLKFLEANEAENIRKIAGLSEKLSSSEAEALYSKKQAENLEEELSVLKESKALFELKVTGLEKELAFLKEKEGKGVLELSDLMEELNTLKLEKSQIKQENNELVEKLEILRVNEADIQQKVIKLEETLKISEKNEAESKVKIVELELEVTTLKSNGEEIKQQIIDLNEESSASKLKEAEVEQENVNLVEELKVLKDSDGQSKLQIANLEEELSILRASEAENISKILLLESELSALKVDKTESGRQIAELTEELNTMKNLAQSNSGVADLVEELNTLKKDNEQLNETRLEQLEKMQARLVKVEEQLNDKVSIAAELESKLQSIEADKKQFEDRVNQMMEETDKLKEESKILANLAEDNSVKEQCIKDLTSQLEAQKEAAEERLEEVCLKLNETESELEEKQMALDSIQKKYEACIAEKAHLEKELKALQDESSTLAAVKSDLAKLTEDNAAKDKRIEEALSQLRNFEIEKKQNVHLPEVMEQTELKLAKTELELKEKEQLVSDLEEDKKYLEEGLMKLMEEVDNLKAQSDSSRQREEGKSAGENNECTETDKDEKLSGHLSALHMKLDDEEELISHLKDKLNKLSVEKSEKEAEISMLLEKLDNYQAKVENQLNEIDRLTKATLDQQCQTQQNGPLSITVLSEDISSQHDDEIKRLLQEISALSEANTKLKVEQAVLIEEKSDEMKNLEKIISDKTEELAQVLSEVEASKQLSTESKVEVEKIKMENNEALAKMVMQVKELTESVHEKSAVIESLKSEVDCLTQKLRSLETDFSVKTEEASKLQEELEGKSVEMHSLEKEVTEMKESLANLENAENQSEKLKLEVKTNEEMVEVFKNKMHALEEEIRFRKSEEETWTQKFAVLHEDIDNKVVEIEKLKKEVDQLSQSKNASISNQESKPHPFESPVKNSDELKEILAAKQQLIKEIQSLKPEYQADKIPVPCLVQELMTTIMEKQREIFTPILNESETLKKENQYFKSKENDTKKWIDDLEHENTKLQTSLKQKEVEISVASEKLSILTQKLENESDVVATLQSQLDSKVEGIAALELQVVELKEMTSTQQTEAELKLQDSEINKLNSECNDLRCKLLKEEDTVVSLRKLIEERTMKLTELNDEYVKLKGELAEVQLNNESLNKISTCKDDEISVLKEKLEQNILNIGEANEVKDKYNLLVKSKDALLAEVAALQQEINDKTEQNSSLADRLTKKEEEVSNLIKNTEEKTSQIASLTCAIDDKKAIIDQLEASLEQERSKMNIQKDSNAESEKIKSLNTEIKSLKDALSKHKLDQEASKGEMNKLKQQVNSLLEEIKLMESKLQIEKNRTAIQVSEVKVLEEEKKKILTSLQQLQEEKTALANRLEKLQTSFETSICSPSSESKKADPTSTPIMFKRSKQCEKLNRKNASLEKRMENLMEKEGKLKEVEESLRALLPSQSPSTLPAMVSLLKQKLEGADGSAARVSRELLEKDKKIEELAKIIDHNKEKMTALNAALKESEDKRKTLDEECVLTWQQCVSLEKDYAEALRREGELKRKLHESTTISESVLAEGDMAKLKDEKNALMKENQELVGQLRSVKNEKRQMVQDFYRAKAKVKESEAELVQLRSQVEALEKENHALDAKNSSLKAHLIQVTDEKENLSTNLNVLLCKYDKLETDKNTATDDQLSNLKSQIQKLKTELADKTAKITMLELQIQSENFPYRGKVAELETNLASYKKKCEDLRSQLRRYQASIQESTLHECPQCVSRRTKTKSEIGVQTMATLQLDGEMSSIVQNNAEAVMKDRVKKLEREHETMKRLCRMRASKISTLEQYIKQNNLPVPDSKENPESASARAAKTVEKESSFSSRLWPF</sequence>
<accession>A0A9N9ZYX3</accession>
<feature type="compositionally biased region" description="Polar residues" evidence="2">
    <location>
        <begin position="1"/>
        <end position="16"/>
    </location>
</feature>
<keyword evidence="4" id="KW-1185">Reference proteome</keyword>
<dbReference type="Proteomes" id="UP001152759">
    <property type="component" value="Chromosome 1"/>
</dbReference>
<dbReference type="GO" id="GO:0005200">
    <property type="term" value="F:structural constituent of cytoskeleton"/>
    <property type="evidence" value="ECO:0007669"/>
    <property type="project" value="TreeGrafter"/>
</dbReference>
<feature type="coiled-coil region" evidence="1">
    <location>
        <begin position="2949"/>
        <end position="2976"/>
    </location>
</feature>
<feature type="coiled-coil region" evidence="1">
    <location>
        <begin position="1353"/>
        <end position="1673"/>
    </location>
</feature>
<evidence type="ECO:0000256" key="1">
    <source>
        <dbReference type="SAM" id="Coils"/>
    </source>
</evidence>
<evidence type="ECO:0000313" key="3">
    <source>
        <dbReference type="EMBL" id="CAH0380594.1"/>
    </source>
</evidence>
<dbReference type="GO" id="GO:0005856">
    <property type="term" value="C:cytoskeleton"/>
    <property type="evidence" value="ECO:0007669"/>
    <property type="project" value="TreeGrafter"/>
</dbReference>
<feature type="coiled-coil region" evidence="1">
    <location>
        <begin position="2867"/>
        <end position="2897"/>
    </location>
</feature>
<feature type="coiled-coil region" evidence="1">
    <location>
        <begin position="2036"/>
        <end position="2098"/>
    </location>
</feature>
<feature type="coiled-coil region" evidence="1">
    <location>
        <begin position="2535"/>
        <end position="2611"/>
    </location>
</feature>
<feature type="coiled-coil region" evidence="1">
    <location>
        <begin position="2643"/>
        <end position="2837"/>
    </location>
</feature>
<proteinExistence type="predicted"/>
<keyword evidence="1" id="KW-0175">Coiled coil</keyword>
<dbReference type="PANTHER" id="PTHR47357:SF1">
    <property type="entry name" value="SPINDLE POLE BODY COMPONENT 110"/>
    <property type="match status" value="1"/>
</dbReference>
<name>A0A9N9ZYX3_BEMTA</name>
<evidence type="ECO:0000256" key="2">
    <source>
        <dbReference type="SAM" id="MobiDB-lite"/>
    </source>
</evidence>
<dbReference type="PANTHER" id="PTHR47357">
    <property type="entry name" value="COP1-INTERACTIVE PROTEIN 1"/>
    <property type="match status" value="1"/>
</dbReference>
<organism evidence="3 4">
    <name type="scientific">Bemisia tabaci</name>
    <name type="common">Sweetpotato whitefly</name>
    <name type="synonym">Aleurodes tabaci</name>
    <dbReference type="NCBI Taxonomy" id="7038"/>
    <lineage>
        <taxon>Eukaryota</taxon>
        <taxon>Metazoa</taxon>
        <taxon>Ecdysozoa</taxon>
        <taxon>Arthropoda</taxon>
        <taxon>Hexapoda</taxon>
        <taxon>Insecta</taxon>
        <taxon>Pterygota</taxon>
        <taxon>Neoptera</taxon>
        <taxon>Paraneoptera</taxon>
        <taxon>Hemiptera</taxon>
        <taxon>Sternorrhyncha</taxon>
        <taxon>Aleyrodoidea</taxon>
        <taxon>Aleyrodidae</taxon>
        <taxon>Aleyrodinae</taxon>
        <taxon>Bemisia</taxon>
    </lineage>
</organism>
<feature type="region of interest" description="Disordered" evidence="2">
    <location>
        <begin position="1"/>
        <end position="52"/>
    </location>
</feature>
<dbReference type="EMBL" id="OU963862">
    <property type="protein sequence ID" value="CAH0380594.1"/>
    <property type="molecule type" value="Genomic_DNA"/>
</dbReference>
<feature type="coiled-coil region" evidence="1">
    <location>
        <begin position="2122"/>
        <end position="2181"/>
    </location>
</feature>
<evidence type="ECO:0000313" key="4">
    <source>
        <dbReference type="Proteomes" id="UP001152759"/>
    </source>
</evidence>
<feature type="compositionally biased region" description="Low complexity" evidence="2">
    <location>
        <begin position="30"/>
        <end position="41"/>
    </location>
</feature>
<feature type="region of interest" description="Disordered" evidence="2">
    <location>
        <begin position="2001"/>
        <end position="2033"/>
    </location>
</feature>
<feature type="coiled-coil region" evidence="1">
    <location>
        <begin position="1051"/>
        <end position="1092"/>
    </location>
</feature>
<feature type="region of interest" description="Disordered" evidence="2">
    <location>
        <begin position="243"/>
        <end position="263"/>
    </location>
</feature>
<feature type="compositionally biased region" description="Polar residues" evidence="2">
    <location>
        <begin position="2362"/>
        <end position="2372"/>
    </location>
</feature>
<feature type="coiled-coil region" evidence="1">
    <location>
        <begin position="3014"/>
        <end position="3200"/>
    </location>
</feature>